<organism evidence="3">
    <name type="scientific">Sesamum calycinum</name>
    <dbReference type="NCBI Taxonomy" id="2727403"/>
    <lineage>
        <taxon>Eukaryota</taxon>
        <taxon>Viridiplantae</taxon>
        <taxon>Streptophyta</taxon>
        <taxon>Embryophyta</taxon>
        <taxon>Tracheophyta</taxon>
        <taxon>Spermatophyta</taxon>
        <taxon>Magnoliopsida</taxon>
        <taxon>eudicotyledons</taxon>
        <taxon>Gunneridae</taxon>
        <taxon>Pentapetalae</taxon>
        <taxon>asterids</taxon>
        <taxon>lamiids</taxon>
        <taxon>Lamiales</taxon>
        <taxon>Pedaliaceae</taxon>
        <taxon>Sesamum</taxon>
    </lineage>
</organism>
<sequence>MSSTKVKGLFKGLRYISQIFEEDKEQDMQIGLPTDVKHVAHIGWDGPSVDAPSWMKEFKSAPLELNGETRDDPDIKWVSEDSRRSIRSTDSPGSDPSEAPRPSRRHHSADGSPGGSPKKKDPSTKSRQPRRNQSSATEGSTRSARQLQESSLGSDSPSRPDIPKKTRRKKSKETVNGGGSTRSRTKLNSNASASNGTSDAGPNNELQMSGSQSDPVPSVNDKEKERRVISEE</sequence>
<dbReference type="Gene3D" id="3.90.810.10">
    <property type="entry name" value="CRIB domain"/>
    <property type="match status" value="1"/>
</dbReference>
<dbReference type="PANTHER" id="PTHR46325:SF20">
    <property type="entry name" value="CRIB DOMAIN-CONTAINING PROTEIN RIC10"/>
    <property type="match status" value="1"/>
</dbReference>
<dbReference type="SMART" id="SM00285">
    <property type="entry name" value="PBD"/>
    <property type="match status" value="1"/>
</dbReference>
<gene>
    <name evidence="3" type="ORF">Scaly_0651100</name>
</gene>
<feature type="compositionally biased region" description="Polar residues" evidence="1">
    <location>
        <begin position="186"/>
        <end position="215"/>
    </location>
</feature>
<accession>A0AAW2RU07</accession>
<dbReference type="PROSITE" id="PS50108">
    <property type="entry name" value="CRIB"/>
    <property type="match status" value="1"/>
</dbReference>
<feature type="compositionally biased region" description="Basic and acidic residues" evidence="1">
    <location>
        <begin position="67"/>
        <end position="84"/>
    </location>
</feature>
<dbReference type="InterPro" id="IPR036936">
    <property type="entry name" value="CRIB_dom_sf"/>
</dbReference>
<evidence type="ECO:0000313" key="3">
    <source>
        <dbReference type="EMBL" id="KAL0383638.1"/>
    </source>
</evidence>
<dbReference type="Pfam" id="PF00786">
    <property type="entry name" value="PBD"/>
    <property type="match status" value="1"/>
</dbReference>
<comment type="caution">
    <text evidence="3">The sequence shown here is derived from an EMBL/GenBank/DDBJ whole genome shotgun (WGS) entry which is preliminary data.</text>
</comment>
<dbReference type="AlphaFoldDB" id="A0AAW2RU07"/>
<name>A0AAW2RU07_9LAMI</name>
<dbReference type="PANTHER" id="PTHR46325">
    <property type="entry name" value="CRIB DOMAIN-CONTAINING PROTEIN RIC8"/>
    <property type="match status" value="1"/>
</dbReference>
<reference evidence="3" key="2">
    <citation type="journal article" date="2024" name="Plant">
        <title>Genomic evolution and insights into agronomic trait innovations of Sesamum species.</title>
        <authorList>
            <person name="Miao H."/>
            <person name="Wang L."/>
            <person name="Qu L."/>
            <person name="Liu H."/>
            <person name="Sun Y."/>
            <person name="Le M."/>
            <person name="Wang Q."/>
            <person name="Wei S."/>
            <person name="Zheng Y."/>
            <person name="Lin W."/>
            <person name="Duan Y."/>
            <person name="Cao H."/>
            <person name="Xiong S."/>
            <person name="Wang X."/>
            <person name="Wei L."/>
            <person name="Li C."/>
            <person name="Ma Q."/>
            <person name="Ju M."/>
            <person name="Zhao R."/>
            <person name="Li G."/>
            <person name="Mu C."/>
            <person name="Tian Q."/>
            <person name="Mei H."/>
            <person name="Zhang T."/>
            <person name="Gao T."/>
            <person name="Zhang H."/>
        </authorList>
    </citation>
    <scope>NUCLEOTIDE SEQUENCE</scope>
    <source>
        <strain evidence="3">KEN8</strain>
    </source>
</reference>
<dbReference type="CDD" id="cd00132">
    <property type="entry name" value="CRIB"/>
    <property type="match status" value="1"/>
</dbReference>
<protein>
    <submittedName>
        <fullName evidence="3">CRIB domain-containing protein RIC7</fullName>
    </submittedName>
</protein>
<feature type="domain" description="CRIB" evidence="2">
    <location>
        <begin position="30"/>
        <end position="43"/>
    </location>
</feature>
<feature type="compositionally biased region" description="Basic and acidic residues" evidence="1">
    <location>
        <begin position="220"/>
        <end position="232"/>
    </location>
</feature>
<dbReference type="EMBL" id="JACGWM010000003">
    <property type="protein sequence ID" value="KAL0383638.1"/>
    <property type="molecule type" value="Genomic_DNA"/>
</dbReference>
<reference evidence="3" key="1">
    <citation type="submission" date="2020-06" db="EMBL/GenBank/DDBJ databases">
        <authorList>
            <person name="Li T."/>
            <person name="Hu X."/>
            <person name="Zhang T."/>
            <person name="Song X."/>
            <person name="Zhang H."/>
            <person name="Dai N."/>
            <person name="Sheng W."/>
            <person name="Hou X."/>
            <person name="Wei L."/>
        </authorList>
    </citation>
    <scope>NUCLEOTIDE SEQUENCE</scope>
    <source>
        <strain evidence="3">KEN8</strain>
        <tissue evidence="3">Leaf</tissue>
    </source>
</reference>
<feature type="compositionally biased region" description="Polar residues" evidence="1">
    <location>
        <begin position="131"/>
        <end position="157"/>
    </location>
</feature>
<dbReference type="InterPro" id="IPR000095">
    <property type="entry name" value="CRIB_dom"/>
</dbReference>
<evidence type="ECO:0000259" key="2">
    <source>
        <dbReference type="PROSITE" id="PS50108"/>
    </source>
</evidence>
<evidence type="ECO:0000256" key="1">
    <source>
        <dbReference type="SAM" id="MobiDB-lite"/>
    </source>
</evidence>
<feature type="region of interest" description="Disordered" evidence="1">
    <location>
        <begin position="61"/>
        <end position="232"/>
    </location>
</feature>
<proteinExistence type="predicted"/>